<dbReference type="InterPro" id="IPR043146">
    <property type="entry name" value="Penicillin_amidase_N_B-knob"/>
</dbReference>
<dbReference type="InterPro" id="IPR014395">
    <property type="entry name" value="Pen/GL7ACA/AHL_acylase"/>
</dbReference>
<dbReference type="GO" id="GO:0017000">
    <property type="term" value="P:antibiotic biosynthetic process"/>
    <property type="evidence" value="ECO:0007669"/>
    <property type="project" value="InterPro"/>
</dbReference>
<keyword evidence="2" id="KW-0732">Signal</keyword>
<comment type="similarity">
    <text evidence="1">Belongs to the peptidase S45 family.</text>
</comment>
<dbReference type="PANTHER" id="PTHR34218:SF3">
    <property type="entry name" value="ACYL-HOMOSERINE LACTONE ACYLASE PVDQ"/>
    <property type="match status" value="1"/>
</dbReference>
<keyword evidence="4" id="KW-0865">Zymogen</keyword>
<dbReference type="AlphaFoldDB" id="A0A382ALC0"/>
<evidence type="ECO:0000256" key="3">
    <source>
        <dbReference type="ARBA" id="ARBA00022801"/>
    </source>
</evidence>
<dbReference type="Gene3D" id="3.60.20.10">
    <property type="entry name" value="Glutamine Phosphoribosylpyrophosphate, subunit 1, domain 1"/>
    <property type="match status" value="1"/>
</dbReference>
<evidence type="ECO:0000313" key="5">
    <source>
        <dbReference type="EMBL" id="SVB01932.1"/>
    </source>
</evidence>
<evidence type="ECO:0000256" key="1">
    <source>
        <dbReference type="ARBA" id="ARBA00006586"/>
    </source>
</evidence>
<evidence type="ECO:0008006" key="6">
    <source>
        <dbReference type="Google" id="ProtNLM"/>
    </source>
</evidence>
<dbReference type="InterPro" id="IPR002692">
    <property type="entry name" value="S45"/>
</dbReference>
<sequence>MKLYRQTSRIILIAVLLYSGCITVVKKDTEILWDTYGVPHIFAGDYNQLFYAFGWAQMRNHGNLMLRLFGQARGQAAEYFGESYLVSDQWVHTHNIPQRAAEWLDLQQPEFKQYFQSFTAGINDYAAQFPDEIDYDSKAILPIKPTDLLAHYQRVIIYHFVTNPRDTQFNPTSIRADRGSNTWAVGPSKSASGNAMLIINPHLPWGDMFTWFEVQLNCETLNIYGATLVGSPFIGIGFNDYLGWAHTNNVHDGQDMYKLVLADGGYKWGENSKPFATRNVKLKVKGSDGVLSEKELIIKESVHGPIVREDKNYAYALRVVGKDQPFIFEQYLDMALATNFDEFQKAASRLQNPFFTTMYADRDGHIMHLFGGRTPVRPAGDWDWLGTVPGDTPQTLWQDTHTYAELPKVIDAKSGWLQNANDPPWTTTLPRELDRRDYPDYMSRNFMHFRAQRSARMAYEDDKITFHELLAYKMDTRMELADRLVDDLVEAAESSDDKFLHEAAAVLKKWDRCADNESRGAVLFKEWVDAIGFHIDNPDLFHSPWLEEDPMNTPIGIADISAGLAALHTAGKKVIDNHGKLDIAWGAVFRIIRDDVDLPANGGPGDPYGLFRVTGYRPIENNRYAAVGGDSFQAIIEFGDPLQAMASIGYGNASQERSPHRTDQAKFYSQKKLRPIWRSRSEIESNLTLTEQF</sequence>
<evidence type="ECO:0000256" key="2">
    <source>
        <dbReference type="ARBA" id="ARBA00022729"/>
    </source>
</evidence>
<keyword evidence="3" id="KW-0378">Hydrolase</keyword>
<reference evidence="5" key="1">
    <citation type="submission" date="2018-05" db="EMBL/GenBank/DDBJ databases">
        <authorList>
            <person name="Lanie J.A."/>
            <person name="Ng W.-L."/>
            <person name="Kazmierczak K.M."/>
            <person name="Andrzejewski T.M."/>
            <person name="Davidsen T.M."/>
            <person name="Wayne K.J."/>
            <person name="Tettelin H."/>
            <person name="Glass J.I."/>
            <person name="Rusch D."/>
            <person name="Podicherti R."/>
            <person name="Tsui H.-C.T."/>
            <person name="Winkler M.E."/>
        </authorList>
    </citation>
    <scope>NUCLEOTIDE SEQUENCE</scope>
</reference>
<dbReference type="Gene3D" id="2.30.120.10">
    <property type="match status" value="1"/>
</dbReference>
<dbReference type="InterPro" id="IPR029055">
    <property type="entry name" value="Ntn_hydrolases_N"/>
</dbReference>
<proteinExistence type="inferred from homology"/>
<dbReference type="InterPro" id="IPR043147">
    <property type="entry name" value="Penicillin_amidase_A-knob"/>
</dbReference>
<dbReference type="GO" id="GO:0016811">
    <property type="term" value="F:hydrolase activity, acting on carbon-nitrogen (but not peptide) bonds, in linear amides"/>
    <property type="evidence" value="ECO:0007669"/>
    <property type="project" value="InterPro"/>
</dbReference>
<dbReference type="PIRSF" id="PIRSF001227">
    <property type="entry name" value="Pen_acylase"/>
    <property type="match status" value="1"/>
</dbReference>
<dbReference type="EMBL" id="UINC01025755">
    <property type="protein sequence ID" value="SVB01932.1"/>
    <property type="molecule type" value="Genomic_DNA"/>
</dbReference>
<dbReference type="Gene3D" id="1.10.439.10">
    <property type="entry name" value="Penicillin Amidohydrolase, domain 1"/>
    <property type="match status" value="1"/>
</dbReference>
<accession>A0A382ALC0</accession>
<gene>
    <name evidence="5" type="ORF">METZ01_LOCUS154786</name>
</gene>
<dbReference type="SUPFAM" id="SSF56235">
    <property type="entry name" value="N-terminal nucleophile aminohydrolases (Ntn hydrolases)"/>
    <property type="match status" value="1"/>
</dbReference>
<protein>
    <recommendedName>
        <fullName evidence="6">Acylase</fullName>
    </recommendedName>
</protein>
<dbReference type="Gene3D" id="1.10.1400.10">
    <property type="match status" value="1"/>
</dbReference>
<dbReference type="PANTHER" id="PTHR34218">
    <property type="entry name" value="PEPTIDASE S45 PENICILLIN AMIDASE"/>
    <property type="match status" value="1"/>
</dbReference>
<dbReference type="Pfam" id="PF01804">
    <property type="entry name" value="Penicil_amidase"/>
    <property type="match status" value="1"/>
</dbReference>
<evidence type="ECO:0000256" key="4">
    <source>
        <dbReference type="ARBA" id="ARBA00023145"/>
    </source>
</evidence>
<organism evidence="5">
    <name type="scientific">marine metagenome</name>
    <dbReference type="NCBI Taxonomy" id="408172"/>
    <lineage>
        <taxon>unclassified sequences</taxon>
        <taxon>metagenomes</taxon>
        <taxon>ecological metagenomes</taxon>
    </lineage>
</organism>
<name>A0A382ALC0_9ZZZZ</name>
<dbReference type="InterPro" id="IPR023343">
    <property type="entry name" value="Penicillin_amidase_dom1"/>
</dbReference>
<dbReference type="CDD" id="cd01936">
    <property type="entry name" value="Ntn_CA"/>
    <property type="match status" value="1"/>
</dbReference>